<feature type="transmembrane region" description="Helical" evidence="1">
    <location>
        <begin position="41"/>
        <end position="58"/>
    </location>
</feature>
<name>A0A918B3C6_9ACTN</name>
<dbReference type="RefSeq" id="WP_189536718.1">
    <property type="nucleotide sequence ID" value="NZ_BMSV01000009.1"/>
</dbReference>
<dbReference type="EMBL" id="BMSV01000009">
    <property type="protein sequence ID" value="GGQ20979.1"/>
    <property type="molecule type" value="Genomic_DNA"/>
</dbReference>
<reference evidence="2" key="2">
    <citation type="submission" date="2020-09" db="EMBL/GenBank/DDBJ databases">
        <authorList>
            <person name="Sun Q."/>
            <person name="Ohkuma M."/>
        </authorList>
    </citation>
    <scope>NUCLEOTIDE SEQUENCE</scope>
    <source>
        <strain evidence="2">JCM 4335</strain>
    </source>
</reference>
<accession>A0A918B3C6</accession>
<reference evidence="2" key="1">
    <citation type="journal article" date="2014" name="Int. J. Syst. Evol. Microbiol.">
        <title>Complete genome sequence of Corynebacterium casei LMG S-19264T (=DSM 44701T), isolated from a smear-ripened cheese.</title>
        <authorList>
            <consortium name="US DOE Joint Genome Institute (JGI-PGF)"/>
            <person name="Walter F."/>
            <person name="Albersmeier A."/>
            <person name="Kalinowski J."/>
            <person name="Ruckert C."/>
        </authorList>
    </citation>
    <scope>NUCLEOTIDE SEQUENCE</scope>
    <source>
        <strain evidence="2">JCM 4335</strain>
    </source>
</reference>
<organism evidence="2 3">
    <name type="scientific">Streptomyces roseolilacinus</name>
    <dbReference type="NCBI Taxonomy" id="66904"/>
    <lineage>
        <taxon>Bacteria</taxon>
        <taxon>Bacillati</taxon>
        <taxon>Actinomycetota</taxon>
        <taxon>Actinomycetes</taxon>
        <taxon>Kitasatosporales</taxon>
        <taxon>Streptomycetaceae</taxon>
        <taxon>Streptomyces</taxon>
    </lineage>
</organism>
<evidence type="ECO:0000313" key="3">
    <source>
        <dbReference type="Proteomes" id="UP000654123"/>
    </source>
</evidence>
<evidence type="ECO:0000313" key="2">
    <source>
        <dbReference type="EMBL" id="GGQ20979.1"/>
    </source>
</evidence>
<keyword evidence="1" id="KW-0472">Membrane</keyword>
<gene>
    <name evidence="2" type="ORF">GCM10010249_44540</name>
</gene>
<protein>
    <submittedName>
        <fullName evidence="2">Uncharacterized protein</fullName>
    </submittedName>
</protein>
<keyword evidence="1" id="KW-1133">Transmembrane helix</keyword>
<sequence length="67" mass="7399">MKDTSRRARLAWSLAAWWLLLTLALWSLGEAVDQPAALPRCAASAALLVAVGELGAWLRRRTARRRG</sequence>
<dbReference type="Proteomes" id="UP000654123">
    <property type="component" value="Unassembled WGS sequence"/>
</dbReference>
<dbReference type="AlphaFoldDB" id="A0A918B3C6"/>
<proteinExistence type="predicted"/>
<evidence type="ECO:0000256" key="1">
    <source>
        <dbReference type="SAM" id="Phobius"/>
    </source>
</evidence>
<keyword evidence="1" id="KW-0812">Transmembrane</keyword>
<comment type="caution">
    <text evidence="2">The sequence shown here is derived from an EMBL/GenBank/DDBJ whole genome shotgun (WGS) entry which is preliminary data.</text>
</comment>
<keyword evidence="3" id="KW-1185">Reference proteome</keyword>